<sequence>MKIGQLIELLGQYPDDMDVLVEGYENGYDPIHSLSIKKLAGVQNAEEYDGLFDTPDNLELHTPGKNLTGLRAMARRSGGERFDCVVITGLRGHLRPD</sequence>
<dbReference type="Proteomes" id="UP000198784">
    <property type="component" value="Unassembled WGS sequence"/>
</dbReference>
<name>A0A1I5LCL8_9PSED</name>
<reference evidence="2" key="1">
    <citation type="submission" date="2016-10" db="EMBL/GenBank/DDBJ databases">
        <authorList>
            <person name="Varghese N."/>
            <person name="Submissions S."/>
        </authorList>
    </citation>
    <scope>NUCLEOTIDE SEQUENCE [LARGE SCALE GENOMIC DNA]</scope>
    <source>
        <strain evidence="2">DSM 17834</strain>
    </source>
</reference>
<dbReference type="EMBL" id="FOWX01000003">
    <property type="protein sequence ID" value="SFO94987.1"/>
    <property type="molecule type" value="Genomic_DNA"/>
</dbReference>
<keyword evidence="2" id="KW-1185">Reference proteome</keyword>
<evidence type="ECO:0000313" key="2">
    <source>
        <dbReference type="Proteomes" id="UP000198784"/>
    </source>
</evidence>
<protein>
    <submittedName>
        <fullName evidence="1">Uncharacterized protein</fullName>
    </submittedName>
</protein>
<organism evidence="1 2">
    <name type="scientific">Pseudomonas borbori</name>
    <dbReference type="NCBI Taxonomy" id="289003"/>
    <lineage>
        <taxon>Bacteria</taxon>
        <taxon>Pseudomonadati</taxon>
        <taxon>Pseudomonadota</taxon>
        <taxon>Gammaproteobacteria</taxon>
        <taxon>Pseudomonadales</taxon>
        <taxon>Pseudomonadaceae</taxon>
        <taxon>Pseudomonas</taxon>
    </lineage>
</organism>
<gene>
    <name evidence="1" type="ORF">SAMN05216190_1032</name>
</gene>
<evidence type="ECO:0000313" key="1">
    <source>
        <dbReference type="EMBL" id="SFO94987.1"/>
    </source>
</evidence>
<proteinExistence type="predicted"/>
<dbReference type="OrthoDB" id="6899227at2"/>
<dbReference type="AlphaFoldDB" id="A0A1I5LCL8"/>
<dbReference type="RefSeq" id="WP_090497521.1">
    <property type="nucleotide sequence ID" value="NZ_FOWX01000003.1"/>
</dbReference>
<accession>A0A1I5LCL8</accession>